<dbReference type="EMBL" id="VJWA01000002">
    <property type="protein sequence ID" value="TRW14164.1"/>
    <property type="molecule type" value="Genomic_DNA"/>
</dbReference>
<organism evidence="1 2">
    <name type="scientific">Glacieibacterium frigidum</name>
    <dbReference type="NCBI Taxonomy" id="2593303"/>
    <lineage>
        <taxon>Bacteria</taxon>
        <taxon>Pseudomonadati</taxon>
        <taxon>Pseudomonadota</taxon>
        <taxon>Alphaproteobacteria</taxon>
        <taxon>Sphingomonadales</taxon>
        <taxon>Sphingosinicellaceae</taxon>
        <taxon>Glacieibacterium</taxon>
    </lineage>
</organism>
<sequence>MLSLMLFLVAAQPGDQPDKFGDTVKRGGEIISQPVKDVGAEKIKIPPVLERAQDNPYDLDGLKTCAQIGQETAALTEALGPDFAVGRDKPENKAGRLAEAGGKTIINALIPFRGLVREISGAGPAQRRLNAAIDAGFARRGFLRGIALSRKCPGARN</sequence>
<dbReference type="RefSeq" id="WP_144237370.1">
    <property type="nucleotide sequence ID" value="NZ_VJWA01000002.1"/>
</dbReference>
<protein>
    <submittedName>
        <fullName evidence="1">Uncharacterized protein</fullName>
    </submittedName>
</protein>
<dbReference type="OrthoDB" id="7211066at2"/>
<evidence type="ECO:0000313" key="2">
    <source>
        <dbReference type="Proteomes" id="UP000317894"/>
    </source>
</evidence>
<keyword evidence="2" id="KW-1185">Reference proteome</keyword>
<comment type="caution">
    <text evidence="1">The sequence shown here is derived from an EMBL/GenBank/DDBJ whole genome shotgun (WGS) entry which is preliminary data.</text>
</comment>
<name>A0A552U7G5_9SPHN</name>
<dbReference type="Proteomes" id="UP000317894">
    <property type="component" value="Unassembled WGS sequence"/>
</dbReference>
<proteinExistence type="predicted"/>
<accession>A0A552U7G5</accession>
<evidence type="ECO:0000313" key="1">
    <source>
        <dbReference type="EMBL" id="TRW14164.1"/>
    </source>
</evidence>
<dbReference type="AlphaFoldDB" id="A0A552U7G5"/>
<reference evidence="1 2" key="1">
    <citation type="submission" date="2019-07" db="EMBL/GenBank/DDBJ databases">
        <title>Novel species isolated from glacier.</title>
        <authorList>
            <person name="Liu Q."/>
            <person name="Xin Y.-H."/>
        </authorList>
    </citation>
    <scope>NUCLEOTIDE SEQUENCE [LARGE SCALE GENOMIC DNA]</scope>
    <source>
        <strain evidence="1 2">LB1R16</strain>
    </source>
</reference>
<gene>
    <name evidence="1" type="ORF">FMM06_10590</name>
</gene>